<keyword evidence="1" id="KW-0812">Transmembrane</keyword>
<sequence>MKNVTRLSSSTDNWGHSHWQAPSRSLYGWSRISLKLCGSIFVLGLELEEFIWDYQVYAGTARGMRTKKVRLMRHGLVVKKRWRLGEKARGFGFYLLFLGSFFPSCCFTVISLHECFFFSCQPWSVEVYVFFSRLPAHDAFYWRWDRDRRTDGLRFCLPGWLDAEEMDKDKQGTFFFIFWVLWYRSLLIHRSWVFWPGLGWFGTDVPGQWDWTWDQWLLGLPLPLVSFYEVRLFG</sequence>
<keyword evidence="1" id="KW-1133">Transmembrane helix</keyword>
<organism evidence="2 3">
    <name type="scientific">Rhypophila decipiens</name>
    <dbReference type="NCBI Taxonomy" id="261697"/>
    <lineage>
        <taxon>Eukaryota</taxon>
        <taxon>Fungi</taxon>
        <taxon>Dikarya</taxon>
        <taxon>Ascomycota</taxon>
        <taxon>Pezizomycotina</taxon>
        <taxon>Sordariomycetes</taxon>
        <taxon>Sordariomycetidae</taxon>
        <taxon>Sordariales</taxon>
        <taxon>Naviculisporaceae</taxon>
        <taxon>Rhypophila</taxon>
    </lineage>
</organism>
<feature type="transmembrane region" description="Helical" evidence="1">
    <location>
        <begin position="91"/>
        <end position="113"/>
    </location>
</feature>
<comment type="caution">
    <text evidence="2">The sequence shown here is derived from an EMBL/GenBank/DDBJ whole genome shotgun (WGS) entry which is preliminary data.</text>
</comment>
<evidence type="ECO:0000256" key="1">
    <source>
        <dbReference type="SAM" id="Phobius"/>
    </source>
</evidence>
<dbReference type="Proteomes" id="UP001301769">
    <property type="component" value="Unassembled WGS sequence"/>
</dbReference>
<reference evidence="2" key="2">
    <citation type="submission" date="2023-05" db="EMBL/GenBank/DDBJ databases">
        <authorList>
            <consortium name="Lawrence Berkeley National Laboratory"/>
            <person name="Steindorff A."/>
            <person name="Hensen N."/>
            <person name="Bonometti L."/>
            <person name="Westerberg I."/>
            <person name="Brannstrom I.O."/>
            <person name="Guillou S."/>
            <person name="Cros-Aarteil S."/>
            <person name="Calhoun S."/>
            <person name="Haridas S."/>
            <person name="Kuo A."/>
            <person name="Mondo S."/>
            <person name="Pangilinan J."/>
            <person name="Riley R."/>
            <person name="Labutti K."/>
            <person name="Andreopoulos B."/>
            <person name="Lipzen A."/>
            <person name="Chen C."/>
            <person name="Yanf M."/>
            <person name="Daum C."/>
            <person name="Ng V."/>
            <person name="Clum A."/>
            <person name="Ohm R."/>
            <person name="Martin F."/>
            <person name="Silar P."/>
            <person name="Natvig D."/>
            <person name="Lalanne C."/>
            <person name="Gautier V."/>
            <person name="Ament-Velasquez S.L."/>
            <person name="Kruys A."/>
            <person name="Hutchinson M.I."/>
            <person name="Powell A.J."/>
            <person name="Barry K."/>
            <person name="Miller A.N."/>
            <person name="Grigoriev I.V."/>
            <person name="Debuchy R."/>
            <person name="Gladieux P."/>
            <person name="Thoren M.H."/>
            <person name="Johannesson H."/>
        </authorList>
    </citation>
    <scope>NUCLEOTIDE SEQUENCE</scope>
    <source>
        <strain evidence="2">PSN293</strain>
    </source>
</reference>
<dbReference type="AlphaFoldDB" id="A0AAN6Y5M5"/>
<accession>A0AAN6Y5M5</accession>
<keyword evidence="1" id="KW-0472">Membrane</keyword>
<evidence type="ECO:0000313" key="3">
    <source>
        <dbReference type="Proteomes" id="UP001301769"/>
    </source>
</evidence>
<name>A0AAN6Y5M5_9PEZI</name>
<gene>
    <name evidence="2" type="ORF">QBC37DRAFT_424067</name>
</gene>
<reference evidence="2" key="1">
    <citation type="journal article" date="2023" name="Mol. Phylogenet. Evol.">
        <title>Genome-scale phylogeny and comparative genomics of the fungal order Sordariales.</title>
        <authorList>
            <person name="Hensen N."/>
            <person name="Bonometti L."/>
            <person name="Westerberg I."/>
            <person name="Brannstrom I.O."/>
            <person name="Guillou S."/>
            <person name="Cros-Aarteil S."/>
            <person name="Calhoun S."/>
            <person name="Haridas S."/>
            <person name="Kuo A."/>
            <person name="Mondo S."/>
            <person name="Pangilinan J."/>
            <person name="Riley R."/>
            <person name="LaButti K."/>
            <person name="Andreopoulos B."/>
            <person name="Lipzen A."/>
            <person name="Chen C."/>
            <person name="Yan M."/>
            <person name="Daum C."/>
            <person name="Ng V."/>
            <person name="Clum A."/>
            <person name="Steindorff A."/>
            <person name="Ohm R.A."/>
            <person name="Martin F."/>
            <person name="Silar P."/>
            <person name="Natvig D.O."/>
            <person name="Lalanne C."/>
            <person name="Gautier V."/>
            <person name="Ament-Velasquez S.L."/>
            <person name="Kruys A."/>
            <person name="Hutchinson M.I."/>
            <person name="Powell A.J."/>
            <person name="Barry K."/>
            <person name="Miller A.N."/>
            <person name="Grigoriev I.V."/>
            <person name="Debuchy R."/>
            <person name="Gladieux P."/>
            <person name="Hiltunen Thoren M."/>
            <person name="Johannesson H."/>
        </authorList>
    </citation>
    <scope>NUCLEOTIDE SEQUENCE</scope>
    <source>
        <strain evidence="2">PSN293</strain>
    </source>
</reference>
<proteinExistence type="predicted"/>
<dbReference type="EMBL" id="MU858118">
    <property type="protein sequence ID" value="KAK4212939.1"/>
    <property type="molecule type" value="Genomic_DNA"/>
</dbReference>
<protein>
    <submittedName>
        <fullName evidence="2">Uncharacterized protein</fullName>
    </submittedName>
</protein>
<keyword evidence="3" id="KW-1185">Reference proteome</keyword>
<evidence type="ECO:0000313" key="2">
    <source>
        <dbReference type="EMBL" id="KAK4212939.1"/>
    </source>
</evidence>